<evidence type="ECO:0000256" key="3">
    <source>
        <dbReference type="ARBA" id="ARBA00023211"/>
    </source>
</evidence>
<evidence type="ECO:0000313" key="5">
    <source>
        <dbReference type="EMBL" id="GLV60071.1"/>
    </source>
</evidence>
<evidence type="ECO:0000256" key="4">
    <source>
        <dbReference type="PROSITE-ProRule" id="PRU00742"/>
    </source>
</evidence>
<protein>
    <submittedName>
        <fullName evidence="5">Arginase</fullName>
    </submittedName>
</protein>
<dbReference type="SUPFAM" id="SSF52768">
    <property type="entry name" value="Arginase/deacetylase"/>
    <property type="match status" value="1"/>
</dbReference>
<comment type="caution">
    <text evidence="5">The sequence shown here is derived from an EMBL/GenBank/DDBJ whole genome shotgun (WGS) entry which is preliminary data.</text>
</comment>
<comment type="similarity">
    <text evidence="4">Belongs to the arginase family.</text>
</comment>
<dbReference type="CDD" id="cd09999">
    <property type="entry name" value="Arginase-like_1"/>
    <property type="match status" value="1"/>
</dbReference>
<dbReference type="InterPro" id="IPR023696">
    <property type="entry name" value="Ureohydrolase_dom_sf"/>
</dbReference>
<evidence type="ECO:0000256" key="1">
    <source>
        <dbReference type="ARBA" id="ARBA00022723"/>
    </source>
</evidence>
<reference evidence="5 6" key="1">
    <citation type="submission" date="2023-02" db="EMBL/GenBank/DDBJ databases">
        <title>Dictyobacter halimunensis sp. nov., a new member of the class Ktedonobacteria from forest soil in a geothermal area.</title>
        <authorList>
            <person name="Rachmania M.K."/>
            <person name="Ningsih F."/>
            <person name="Sakai Y."/>
            <person name="Yabe S."/>
            <person name="Yokota A."/>
            <person name="Sjamsuridzal W."/>
        </authorList>
    </citation>
    <scope>NUCLEOTIDE SEQUENCE [LARGE SCALE GENOMIC DNA]</scope>
    <source>
        <strain evidence="5 6">S3.2.2.5</strain>
    </source>
</reference>
<dbReference type="EMBL" id="BSRI01000002">
    <property type="protein sequence ID" value="GLV60071.1"/>
    <property type="molecule type" value="Genomic_DNA"/>
</dbReference>
<evidence type="ECO:0000256" key="2">
    <source>
        <dbReference type="ARBA" id="ARBA00022801"/>
    </source>
</evidence>
<dbReference type="PANTHER" id="PTHR43782">
    <property type="entry name" value="ARGINASE"/>
    <property type="match status" value="1"/>
</dbReference>
<evidence type="ECO:0000313" key="6">
    <source>
        <dbReference type="Proteomes" id="UP001344906"/>
    </source>
</evidence>
<keyword evidence="2" id="KW-0378">Hydrolase</keyword>
<dbReference type="Proteomes" id="UP001344906">
    <property type="component" value="Unassembled WGS sequence"/>
</dbReference>
<accession>A0ABQ6G2H5</accession>
<proteinExistence type="inferred from homology"/>
<dbReference type="Gene3D" id="3.40.800.10">
    <property type="entry name" value="Ureohydrolase domain"/>
    <property type="match status" value="1"/>
</dbReference>
<dbReference type="InterPro" id="IPR006035">
    <property type="entry name" value="Ureohydrolase"/>
</dbReference>
<keyword evidence="3" id="KW-0464">Manganese</keyword>
<organism evidence="5 6">
    <name type="scientific">Dictyobacter halimunensis</name>
    <dbReference type="NCBI Taxonomy" id="3026934"/>
    <lineage>
        <taxon>Bacteria</taxon>
        <taxon>Bacillati</taxon>
        <taxon>Chloroflexota</taxon>
        <taxon>Ktedonobacteria</taxon>
        <taxon>Ktedonobacterales</taxon>
        <taxon>Dictyobacteraceae</taxon>
        <taxon>Dictyobacter</taxon>
    </lineage>
</organism>
<keyword evidence="6" id="KW-1185">Reference proteome</keyword>
<gene>
    <name evidence="5" type="ORF">KDH_68940</name>
</gene>
<dbReference type="PROSITE" id="PS51409">
    <property type="entry name" value="ARGINASE_2"/>
    <property type="match status" value="1"/>
</dbReference>
<name>A0ABQ6G2H5_9CHLR</name>
<dbReference type="PANTHER" id="PTHR43782:SF3">
    <property type="entry name" value="ARGINASE"/>
    <property type="match status" value="1"/>
</dbReference>
<dbReference type="PRINTS" id="PR00116">
    <property type="entry name" value="ARGINASE"/>
</dbReference>
<dbReference type="Pfam" id="PF00491">
    <property type="entry name" value="Arginase"/>
    <property type="match status" value="1"/>
</dbReference>
<sequence>MFQIAEADGMHIQLIEVPYDSGWRGIRMGAGPGYFVEHGVVEKLRAAGHVVELECIEAQRLFLAENYTAFELNRQLATHVRAARERGAMPLVLAGNCNSALGILGGCEAAQAGVIWFDAHGDFNTPETTTGGFLDGMGLAIATGRCWSPLARSISGFTPVPDERVLLVGVRQLDDGEQELLVRSRITLLKGERIRALGISGSLEPALDGLRAHVQHVYLHIDLDVLDTSIGRANSYAEPGGLLIEEMKQAITLIARRFDIAAVAFTSYDPSGDPAGHIFRAGIQIMEHVLTAVS</sequence>
<keyword evidence="1" id="KW-0479">Metal-binding</keyword>